<feature type="transmembrane region" description="Helical" evidence="2">
    <location>
        <begin position="31"/>
        <end position="55"/>
    </location>
</feature>
<keyword evidence="2" id="KW-1133">Transmembrane helix</keyword>
<feature type="transmembrane region" description="Helical" evidence="2">
    <location>
        <begin position="106"/>
        <end position="125"/>
    </location>
</feature>
<dbReference type="Pfam" id="PF11085">
    <property type="entry name" value="YqhR"/>
    <property type="match status" value="1"/>
</dbReference>
<feature type="region of interest" description="Disordered" evidence="1">
    <location>
        <begin position="1"/>
        <end position="21"/>
    </location>
</feature>
<name>A0ABS2QAQ0_9BACL</name>
<proteinExistence type="predicted"/>
<feature type="transmembrane region" description="Helical" evidence="2">
    <location>
        <begin position="137"/>
        <end position="160"/>
    </location>
</feature>
<feature type="compositionally biased region" description="Basic residues" evidence="1">
    <location>
        <begin position="1"/>
        <end position="12"/>
    </location>
</feature>
<dbReference type="InterPro" id="IPR024563">
    <property type="entry name" value="YqhR"/>
</dbReference>
<keyword evidence="4" id="KW-1185">Reference proteome</keyword>
<accession>A0ABS2QAQ0</accession>
<sequence length="177" mass="19777">MARKLIIKKKKKSADTRGTERKKQVKSFGRTAVIGLFGGLFWSLIGMVCQLINFTKYGPELLLAPIPLPSWKTGVGGQFLAIVGLTILSLPIALLYQFTLGRFKNFWISLIFGFVLWGLVFYALQPLIPGLPYLTRLGWNTASTTFCLFLLYGLFIGYSISFELEEGKQSSGSYSNE</sequence>
<dbReference type="Proteomes" id="UP000823201">
    <property type="component" value="Unassembled WGS sequence"/>
</dbReference>
<feature type="transmembrane region" description="Helical" evidence="2">
    <location>
        <begin position="75"/>
        <end position="94"/>
    </location>
</feature>
<evidence type="ECO:0000313" key="4">
    <source>
        <dbReference type="Proteomes" id="UP000823201"/>
    </source>
</evidence>
<evidence type="ECO:0000313" key="3">
    <source>
        <dbReference type="EMBL" id="MBM7658696.1"/>
    </source>
</evidence>
<gene>
    <name evidence="3" type="ORF">JOC27_002158</name>
</gene>
<dbReference type="EMBL" id="JAFBEV010000021">
    <property type="protein sequence ID" value="MBM7658696.1"/>
    <property type="molecule type" value="Genomic_DNA"/>
</dbReference>
<keyword evidence="2" id="KW-0472">Membrane</keyword>
<evidence type="ECO:0000256" key="2">
    <source>
        <dbReference type="SAM" id="Phobius"/>
    </source>
</evidence>
<protein>
    <submittedName>
        <fullName evidence="3">Uncharacterized protein</fullName>
    </submittedName>
</protein>
<organism evidence="3 4">
    <name type="scientific">Sporolactobacillus spathodeae</name>
    <dbReference type="NCBI Taxonomy" id="1465502"/>
    <lineage>
        <taxon>Bacteria</taxon>
        <taxon>Bacillati</taxon>
        <taxon>Bacillota</taxon>
        <taxon>Bacilli</taxon>
        <taxon>Bacillales</taxon>
        <taxon>Sporolactobacillaceae</taxon>
        <taxon>Sporolactobacillus</taxon>
    </lineage>
</organism>
<evidence type="ECO:0000256" key="1">
    <source>
        <dbReference type="SAM" id="MobiDB-lite"/>
    </source>
</evidence>
<keyword evidence="2" id="KW-0812">Transmembrane</keyword>
<reference evidence="3 4" key="1">
    <citation type="submission" date="2021-01" db="EMBL/GenBank/DDBJ databases">
        <title>Genomic Encyclopedia of Type Strains, Phase IV (KMG-IV): sequencing the most valuable type-strain genomes for metagenomic binning, comparative biology and taxonomic classification.</title>
        <authorList>
            <person name="Goeker M."/>
        </authorList>
    </citation>
    <scope>NUCLEOTIDE SEQUENCE [LARGE SCALE GENOMIC DNA]</scope>
    <source>
        <strain evidence="3 4">DSM 100968</strain>
    </source>
</reference>
<comment type="caution">
    <text evidence="3">The sequence shown here is derived from an EMBL/GenBank/DDBJ whole genome shotgun (WGS) entry which is preliminary data.</text>
</comment>
<dbReference type="RefSeq" id="WP_205007250.1">
    <property type="nucleotide sequence ID" value="NZ_CBCRXA010000021.1"/>
</dbReference>